<dbReference type="EMBL" id="AP023095">
    <property type="protein sequence ID" value="BCE59245.1"/>
    <property type="molecule type" value="Genomic_DNA"/>
</dbReference>
<accession>A0A810A4B5</accession>
<evidence type="ECO:0000313" key="5">
    <source>
        <dbReference type="EMBL" id="BCE67926.1"/>
    </source>
</evidence>
<proteinExistence type="predicted"/>
<evidence type="ECO:0000313" key="3">
    <source>
        <dbReference type="EMBL" id="BCE41713.1"/>
    </source>
</evidence>
<dbReference type="EMBL" id="AP023096">
    <property type="protein sequence ID" value="BCE67926.1"/>
    <property type="molecule type" value="Genomic_DNA"/>
</dbReference>
<evidence type="ECO:0000256" key="1">
    <source>
        <dbReference type="SAM" id="MobiDB-lite"/>
    </source>
</evidence>
<dbReference type="EMBL" id="AP023098">
    <property type="protein sequence ID" value="BCE82431.1"/>
    <property type="molecule type" value="Genomic_DNA"/>
</dbReference>
<reference evidence="5" key="4">
    <citation type="submission" date="2020-05" db="EMBL/GenBank/DDBJ databases">
        <title>Complete genome sequence of Bradyrhizobium diazoefficiens XF6 isolated from soybean nodule.</title>
        <authorList>
            <person name="Noda R."/>
            <person name="Kakizaki K."/>
            <person name="Minamisawa K."/>
        </authorList>
    </citation>
    <scope>NUCLEOTIDE SEQUENCE</scope>
    <source>
        <strain evidence="5">XF6</strain>
    </source>
</reference>
<reference evidence="3" key="2">
    <citation type="submission" date="2020-05" db="EMBL/GenBank/DDBJ databases">
        <title>Complete genome sequence of Bradyrhizobium diazoefficiens XF3 isolated from soybean nodule.</title>
        <authorList>
            <person name="Noda R."/>
            <person name="Kakizaki K."/>
            <person name="Minamisawa K."/>
        </authorList>
    </citation>
    <scope>NUCLEOTIDE SEQUENCE</scope>
    <source>
        <strain evidence="3">XF3</strain>
    </source>
</reference>
<reference evidence="2" key="1">
    <citation type="submission" date="2020-05" db="EMBL/GenBank/DDBJ databases">
        <title>Complete genome sequence of Bradyrhizobium diazoefficiens XF2 isolated from soybean nodule.</title>
        <authorList>
            <person name="Noda R."/>
            <person name="Kakizaki K."/>
            <person name="Minamisawa K."/>
        </authorList>
    </citation>
    <scope>NUCLEOTIDE SEQUENCE</scope>
    <source>
        <strain evidence="2">XF2</strain>
    </source>
</reference>
<dbReference type="AlphaFoldDB" id="A0A810A4B5"/>
<reference evidence="4" key="3">
    <citation type="submission" date="2020-05" db="EMBL/GenBank/DDBJ databases">
        <title>Complete genome sequence of Bradyrhizobium diazoefficiens XF5 isolated from soybean nodule.</title>
        <authorList>
            <person name="Noda R."/>
            <person name="Kakizaki K."/>
            <person name="Minamisawa K."/>
        </authorList>
    </citation>
    <scope>NUCLEOTIDE SEQUENCE</scope>
    <source>
        <strain evidence="4">XF5</strain>
    </source>
</reference>
<gene>
    <name evidence="2" type="ORF">XF2B_67040</name>
    <name evidence="3" type="ORF">XF3B_67440</name>
    <name evidence="4" type="ORF">XF5B_67570</name>
    <name evidence="5" type="ORF">XF6B_67250</name>
    <name evidence="6" type="ORF">XF9B_38520</name>
</gene>
<feature type="compositionally biased region" description="Basic and acidic residues" evidence="1">
    <location>
        <begin position="72"/>
        <end position="82"/>
    </location>
</feature>
<evidence type="ECO:0000313" key="2">
    <source>
        <dbReference type="EMBL" id="BCE32935.1"/>
    </source>
</evidence>
<reference evidence="6" key="5">
    <citation type="submission" date="2020-05" db="EMBL/GenBank/DDBJ databases">
        <title>Complete genome sequence of Bradyrhizobium diazoefficiens XF9 isolated from soybean nodule.</title>
        <authorList>
            <person name="Noda R."/>
            <person name="Kakizaki K."/>
            <person name="Minamisawa K."/>
        </authorList>
    </citation>
    <scope>NUCLEOTIDE SEQUENCE</scope>
    <source>
        <strain evidence="6">XF9</strain>
    </source>
</reference>
<sequence>MLCLGNASATEAAGFTFASDSDHRSLQLRLRASTMHSVHSKAYGPNDTAGLAKHAAGARPPKAGCAQGLTIRRNDPDGRYRETACQNGA</sequence>
<protein>
    <submittedName>
        <fullName evidence="4">Uncharacterized protein</fullName>
    </submittedName>
</protein>
<feature type="region of interest" description="Disordered" evidence="1">
    <location>
        <begin position="38"/>
        <end position="89"/>
    </location>
</feature>
<evidence type="ECO:0000313" key="6">
    <source>
        <dbReference type="EMBL" id="BCE82431.1"/>
    </source>
</evidence>
<evidence type="ECO:0000313" key="4">
    <source>
        <dbReference type="EMBL" id="BCE59245.1"/>
    </source>
</evidence>
<dbReference type="EMBL" id="AP023092">
    <property type="protein sequence ID" value="BCE32935.1"/>
    <property type="molecule type" value="Genomic_DNA"/>
</dbReference>
<dbReference type="EMBL" id="AP023093">
    <property type="protein sequence ID" value="BCE41713.1"/>
    <property type="molecule type" value="Genomic_DNA"/>
</dbReference>
<name>A0A810A4B5_9BRAD</name>
<organism evidence="4">
    <name type="scientific">Bradyrhizobium diazoefficiens</name>
    <dbReference type="NCBI Taxonomy" id="1355477"/>
    <lineage>
        <taxon>Bacteria</taxon>
        <taxon>Pseudomonadati</taxon>
        <taxon>Pseudomonadota</taxon>
        <taxon>Alphaproteobacteria</taxon>
        <taxon>Hyphomicrobiales</taxon>
        <taxon>Nitrobacteraceae</taxon>
        <taxon>Bradyrhizobium</taxon>
    </lineage>
</organism>